<dbReference type="InterPro" id="IPR043128">
    <property type="entry name" value="Rev_trsase/Diguanyl_cyclase"/>
</dbReference>
<dbReference type="EMBL" id="JACGWL010000004">
    <property type="protein sequence ID" value="KAK4404338.1"/>
    <property type="molecule type" value="Genomic_DNA"/>
</dbReference>
<dbReference type="SUPFAM" id="SSF56672">
    <property type="entry name" value="DNA/RNA polymerases"/>
    <property type="match status" value="1"/>
</dbReference>
<dbReference type="CDD" id="cd01647">
    <property type="entry name" value="RT_LTR"/>
    <property type="match status" value="1"/>
</dbReference>
<feature type="compositionally biased region" description="Acidic residues" evidence="1">
    <location>
        <begin position="38"/>
        <end position="51"/>
    </location>
</feature>
<comment type="caution">
    <text evidence="3">The sequence shown here is derived from an EMBL/GenBank/DDBJ whole genome shotgun (WGS) entry which is preliminary data.</text>
</comment>
<evidence type="ECO:0000256" key="1">
    <source>
        <dbReference type="SAM" id="MobiDB-lite"/>
    </source>
</evidence>
<proteinExistence type="predicted"/>
<gene>
    <name evidence="3" type="ORF">Sango_0802400</name>
</gene>
<name>A0AAE1X3R9_9LAMI</name>
<evidence type="ECO:0000313" key="3">
    <source>
        <dbReference type="EMBL" id="KAK4404338.1"/>
    </source>
</evidence>
<protein>
    <submittedName>
        <fullName evidence="3">Transposon Tf2-12 polyprotein</fullName>
    </submittedName>
</protein>
<dbReference type="InterPro" id="IPR043502">
    <property type="entry name" value="DNA/RNA_pol_sf"/>
</dbReference>
<dbReference type="Gene3D" id="3.30.70.270">
    <property type="match status" value="1"/>
</dbReference>
<dbReference type="AlphaFoldDB" id="A0AAE1X3R9"/>
<dbReference type="FunFam" id="3.30.70.270:FF:000003">
    <property type="entry name" value="Transposon Ty3-G Gag-Pol polyprotein"/>
    <property type="match status" value="1"/>
</dbReference>
<dbReference type="PANTHER" id="PTHR24559:SF439">
    <property type="entry name" value="RETROTRANSPOSON, UNCLASSIFIED-LIKE PROTEIN"/>
    <property type="match status" value="1"/>
</dbReference>
<reference evidence="3" key="2">
    <citation type="journal article" date="2024" name="Plant">
        <title>Genomic evolution and insights into agronomic trait innovations of Sesamum species.</title>
        <authorList>
            <person name="Miao H."/>
            <person name="Wang L."/>
            <person name="Qu L."/>
            <person name="Liu H."/>
            <person name="Sun Y."/>
            <person name="Le M."/>
            <person name="Wang Q."/>
            <person name="Wei S."/>
            <person name="Zheng Y."/>
            <person name="Lin W."/>
            <person name="Duan Y."/>
            <person name="Cao H."/>
            <person name="Xiong S."/>
            <person name="Wang X."/>
            <person name="Wei L."/>
            <person name="Li C."/>
            <person name="Ma Q."/>
            <person name="Ju M."/>
            <person name="Zhao R."/>
            <person name="Li G."/>
            <person name="Mu C."/>
            <person name="Tian Q."/>
            <person name="Mei H."/>
            <person name="Zhang T."/>
            <person name="Gao T."/>
            <person name="Zhang H."/>
        </authorList>
    </citation>
    <scope>NUCLEOTIDE SEQUENCE</scope>
    <source>
        <strain evidence="3">K16</strain>
    </source>
</reference>
<keyword evidence="4" id="KW-1185">Reference proteome</keyword>
<feature type="region of interest" description="Disordered" evidence="1">
    <location>
        <begin position="1"/>
        <end position="22"/>
    </location>
</feature>
<evidence type="ECO:0000313" key="4">
    <source>
        <dbReference type="Proteomes" id="UP001289374"/>
    </source>
</evidence>
<feature type="compositionally biased region" description="Polar residues" evidence="1">
    <location>
        <begin position="379"/>
        <end position="391"/>
    </location>
</feature>
<dbReference type="Pfam" id="PF00078">
    <property type="entry name" value="RVT_1"/>
    <property type="match status" value="1"/>
</dbReference>
<dbReference type="Proteomes" id="UP001289374">
    <property type="component" value="Unassembled WGS sequence"/>
</dbReference>
<feature type="domain" description="Reverse transcriptase" evidence="2">
    <location>
        <begin position="117"/>
        <end position="277"/>
    </location>
</feature>
<feature type="region of interest" description="Disordered" evidence="1">
    <location>
        <begin position="374"/>
        <end position="400"/>
    </location>
</feature>
<dbReference type="InterPro" id="IPR000477">
    <property type="entry name" value="RT_dom"/>
</dbReference>
<dbReference type="InterPro" id="IPR053134">
    <property type="entry name" value="RNA-dir_DNA_polymerase"/>
</dbReference>
<reference evidence="3" key="1">
    <citation type="submission" date="2020-06" db="EMBL/GenBank/DDBJ databases">
        <authorList>
            <person name="Li T."/>
            <person name="Hu X."/>
            <person name="Zhang T."/>
            <person name="Song X."/>
            <person name="Zhang H."/>
            <person name="Dai N."/>
            <person name="Sheng W."/>
            <person name="Hou X."/>
            <person name="Wei L."/>
        </authorList>
    </citation>
    <scope>NUCLEOTIDE SEQUENCE</scope>
    <source>
        <strain evidence="3">K16</strain>
        <tissue evidence="3">Leaf</tissue>
    </source>
</reference>
<sequence length="400" mass="45345">MTRMIKKSGASSNYISNDTEEDIAQTYHNTLIEDGEIEEEDAEDAPAELEEGNAQIRPKGSCTPPVSKERSSPVKQGQRRFRSELIPLIEEKVNKLIEVGFIRKVKYPMWISIIVPVRKKNGQIQVCVDFRDLNNAYPKDDFPLPIAELMIDATIGHEALSFMDGSSGYNQICIAPADEKLTAFRTPKVIYCYKVMPFRLKNVGATYQRALQRIFNDMLQKNVECYIDDLVVKSKKRENHLYDLRKVFERLRRYQLKMNPSKCAFGVTSGKFLGFIVRQWDRKSANAFFIGLRVLSPVIDEMMAMPRVATMSIGATGVDNRPSHAPELSSNCAANQEWGNVPSSPVKVLSLYSSSPTFHFLKNKDESVRFLKEVLPNDDPSQTTSRRTGPNPSRYRSGGR</sequence>
<feature type="region of interest" description="Disordered" evidence="1">
    <location>
        <begin position="38"/>
        <end position="78"/>
    </location>
</feature>
<dbReference type="PANTHER" id="PTHR24559">
    <property type="entry name" value="TRANSPOSON TY3-I GAG-POL POLYPROTEIN"/>
    <property type="match status" value="1"/>
</dbReference>
<dbReference type="Gene3D" id="3.10.10.10">
    <property type="entry name" value="HIV Type 1 Reverse Transcriptase, subunit A, domain 1"/>
    <property type="match status" value="1"/>
</dbReference>
<accession>A0AAE1X3R9</accession>
<organism evidence="3 4">
    <name type="scientific">Sesamum angolense</name>
    <dbReference type="NCBI Taxonomy" id="2727404"/>
    <lineage>
        <taxon>Eukaryota</taxon>
        <taxon>Viridiplantae</taxon>
        <taxon>Streptophyta</taxon>
        <taxon>Embryophyta</taxon>
        <taxon>Tracheophyta</taxon>
        <taxon>Spermatophyta</taxon>
        <taxon>Magnoliopsida</taxon>
        <taxon>eudicotyledons</taxon>
        <taxon>Gunneridae</taxon>
        <taxon>Pentapetalae</taxon>
        <taxon>asterids</taxon>
        <taxon>lamiids</taxon>
        <taxon>Lamiales</taxon>
        <taxon>Pedaliaceae</taxon>
        <taxon>Sesamum</taxon>
    </lineage>
</organism>
<evidence type="ECO:0000259" key="2">
    <source>
        <dbReference type="Pfam" id="PF00078"/>
    </source>
</evidence>